<dbReference type="InterPro" id="IPR032528">
    <property type="entry name" value="Ribosom_S30AE_C"/>
</dbReference>
<dbReference type="AlphaFoldDB" id="A0A2S8SW15"/>
<proteinExistence type="inferred from homology"/>
<dbReference type="Pfam" id="PF02482">
    <property type="entry name" value="Ribosomal_S30AE"/>
    <property type="match status" value="1"/>
</dbReference>
<evidence type="ECO:0000256" key="4">
    <source>
        <dbReference type="HAMAP-Rule" id="MF_00839"/>
    </source>
</evidence>
<dbReference type="PANTHER" id="PTHR33231:SF1">
    <property type="entry name" value="30S RIBOSOMAL PROTEIN"/>
    <property type="match status" value="1"/>
</dbReference>
<comment type="similarity">
    <text evidence="4">Belongs to the HPF/YfiA ribosome-associated protein family. Long HPF subfamily.</text>
</comment>
<name>A0A2S8SW15_9BACT</name>
<dbReference type="InterPro" id="IPR050574">
    <property type="entry name" value="HPF/YfiA_ribosome-assoc"/>
</dbReference>
<dbReference type="GO" id="GO:0045900">
    <property type="term" value="P:negative regulation of translational elongation"/>
    <property type="evidence" value="ECO:0007669"/>
    <property type="project" value="TreeGrafter"/>
</dbReference>
<dbReference type="FunCoup" id="A0A2S8SW15">
    <property type="interactions" value="329"/>
</dbReference>
<dbReference type="InterPro" id="IPR038416">
    <property type="entry name" value="Ribosom_S30AE_C_sf"/>
</dbReference>
<organism evidence="7 8">
    <name type="scientific">Abditibacterium utsteinense</name>
    <dbReference type="NCBI Taxonomy" id="1960156"/>
    <lineage>
        <taxon>Bacteria</taxon>
        <taxon>Pseudomonadati</taxon>
        <taxon>Abditibacteriota</taxon>
        <taxon>Abditibacteriia</taxon>
        <taxon>Abditibacteriales</taxon>
        <taxon>Abditibacteriaceae</taxon>
        <taxon>Abditibacterium</taxon>
    </lineage>
</organism>
<sequence length="216" mass="24059">MLTAVNVQVRGCEVSPQIRAHFEEKLHGLEKLWSRLDDAQVRISHERGHYVAEVTLFSAGLINRAEERNHDLRAAFDAAVQKLQAQLKRYKDKVTQKNRRQNNRDDTNGVVLHPKSAPDLAAPATLAALSQTAIPVEAEKTAFEADGESSEGNEAPATLVRRKQFSIKPMSPDEATLQMDLLDHNFFVFRDCVNNQISVVYRRGGGGYGLIEPVAD</sequence>
<dbReference type="InterPro" id="IPR003489">
    <property type="entry name" value="RHF/RaiA"/>
</dbReference>
<evidence type="ECO:0000256" key="5">
    <source>
        <dbReference type="SAM" id="MobiDB-lite"/>
    </source>
</evidence>
<dbReference type="SUPFAM" id="SSF69754">
    <property type="entry name" value="Ribosome binding protein Y (YfiA homologue)"/>
    <property type="match status" value="1"/>
</dbReference>
<evidence type="ECO:0000256" key="3">
    <source>
        <dbReference type="ARBA" id="ARBA00041148"/>
    </source>
</evidence>
<dbReference type="OrthoDB" id="9794975at2"/>
<keyword evidence="1 4" id="KW-0810">Translation regulation</keyword>
<dbReference type="GO" id="GO:0022627">
    <property type="term" value="C:cytosolic small ribosomal subunit"/>
    <property type="evidence" value="ECO:0007669"/>
    <property type="project" value="TreeGrafter"/>
</dbReference>
<dbReference type="EMBL" id="NIGF01000003">
    <property type="protein sequence ID" value="PQV64985.1"/>
    <property type="molecule type" value="Genomic_DNA"/>
</dbReference>
<dbReference type="InParanoid" id="A0A2S8SW15"/>
<evidence type="ECO:0000256" key="1">
    <source>
        <dbReference type="ARBA" id="ARBA00022845"/>
    </source>
</evidence>
<keyword evidence="8" id="KW-1185">Reference proteome</keyword>
<protein>
    <recommendedName>
        <fullName evidence="3 4">Ribosome hibernation promoting factor</fullName>
        <shortName evidence="4">HPF</shortName>
    </recommendedName>
</protein>
<dbReference type="Proteomes" id="UP000237684">
    <property type="component" value="Unassembled WGS sequence"/>
</dbReference>
<comment type="subcellular location">
    <subcellularLocation>
        <location evidence="4">Cytoplasm</location>
    </subcellularLocation>
</comment>
<evidence type="ECO:0000256" key="2">
    <source>
        <dbReference type="ARBA" id="ARBA00038695"/>
    </source>
</evidence>
<comment type="subunit">
    <text evidence="4">Interacts with 100S ribosomes.</text>
</comment>
<comment type="function">
    <text evidence="4">Required for dimerization of active 70S ribosomes into 100S ribosomes in stationary phase; 100S ribosomes are translationally inactive and sometimes present during exponential growth.</text>
</comment>
<dbReference type="Gene3D" id="3.30.160.100">
    <property type="entry name" value="Ribosome hibernation promotion factor-like"/>
    <property type="match status" value="1"/>
</dbReference>
<dbReference type="Gene3D" id="3.30.505.50">
    <property type="entry name" value="Sigma 54 modulation/S30EA ribosomal protein, C-terminal domain"/>
    <property type="match status" value="1"/>
</dbReference>
<evidence type="ECO:0000259" key="6">
    <source>
        <dbReference type="Pfam" id="PF16321"/>
    </source>
</evidence>
<comment type="caution">
    <text evidence="7">The sequence shown here is derived from an EMBL/GenBank/DDBJ whole genome shotgun (WGS) entry which is preliminary data.</text>
</comment>
<dbReference type="PANTHER" id="PTHR33231">
    <property type="entry name" value="30S RIBOSOMAL PROTEIN"/>
    <property type="match status" value="1"/>
</dbReference>
<feature type="region of interest" description="Disordered" evidence="5">
    <location>
        <begin position="90"/>
        <end position="111"/>
    </location>
</feature>
<keyword evidence="4" id="KW-0963">Cytoplasm</keyword>
<feature type="compositionally biased region" description="Basic residues" evidence="5">
    <location>
        <begin position="90"/>
        <end position="101"/>
    </location>
</feature>
<dbReference type="RefSeq" id="WP_105482852.1">
    <property type="nucleotide sequence ID" value="NZ_NIGF01000003.1"/>
</dbReference>
<evidence type="ECO:0000313" key="8">
    <source>
        <dbReference type="Proteomes" id="UP000237684"/>
    </source>
</evidence>
<feature type="domain" description="Sigma 54 modulation/S30EA ribosomal protein C-terminal" evidence="6">
    <location>
        <begin position="156"/>
        <end position="210"/>
    </location>
</feature>
<accession>A0A2S8SW15</accession>
<dbReference type="Pfam" id="PF16321">
    <property type="entry name" value="Ribosom_S30AE_C"/>
    <property type="match status" value="1"/>
</dbReference>
<dbReference type="InterPro" id="IPR034694">
    <property type="entry name" value="HPF_long/plastid"/>
</dbReference>
<dbReference type="InterPro" id="IPR036567">
    <property type="entry name" value="RHF-like"/>
</dbReference>
<dbReference type="GO" id="GO:0043024">
    <property type="term" value="F:ribosomal small subunit binding"/>
    <property type="evidence" value="ECO:0007669"/>
    <property type="project" value="TreeGrafter"/>
</dbReference>
<dbReference type="CDD" id="cd00552">
    <property type="entry name" value="RaiA"/>
    <property type="match status" value="1"/>
</dbReference>
<comment type="subunit">
    <text evidence="2">Associates exclusively with 100S ribosomes, which are dimers of 70S ribosomes.</text>
</comment>
<dbReference type="HAMAP" id="MF_00839">
    <property type="entry name" value="HPF"/>
    <property type="match status" value="1"/>
</dbReference>
<evidence type="ECO:0000313" key="7">
    <source>
        <dbReference type="EMBL" id="PQV64985.1"/>
    </source>
</evidence>
<dbReference type="NCBIfam" id="TIGR00741">
    <property type="entry name" value="yfiA"/>
    <property type="match status" value="1"/>
</dbReference>
<gene>
    <name evidence="4" type="primary">hpf</name>
    <name evidence="7" type="ORF">B1R32_103255</name>
</gene>
<reference evidence="7 8" key="1">
    <citation type="journal article" date="2018" name="Syst. Appl. Microbiol.">
        <title>Abditibacterium utsteinense sp. nov., the first cultivated member of candidate phylum FBP, isolated from ice-free Antarctic soil samples.</title>
        <authorList>
            <person name="Tahon G."/>
            <person name="Tytgat B."/>
            <person name="Lebbe L."/>
            <person name="Carlier A."/>
            <person name="Willems A."/>
        </authorList>
    </citation>
    <scope>NUCLEOTIDE SEQUENCE [LARGE SCALE GENOMIC DNA]</scope>
    <source>
        <strain evidence="7 8">LMG 29911</strain>
    </source>
</reference>